<accession>A0AAJ7SS15</accession>
<feature type="region of interest" description="Disordered" evidence="3">
    <location>
        <begin position="1649"/>
        <end position="1675"/>
    </location>
</feature>
<dbReference type="Gene3D" id="2.30.29.30">
    <property type="entry name" value="Pleckstrin-homology domain (PH domain)/Phosphotyrosine-binding domain (PTB)"/>
    <property type="match status" value="1"/>
</dbReference>
<keyword evidence="1" id="KW-0597">Phosphoprotein</keyword>
<dbReference type="FunFam" id="1.20.900.10:FF:000019">
    <property type="entry name" value="Pleckstrin homology domain-containing family G member 1"/>
    <property type="match status" value="1"/>
</dbReference>
<feature type="region of interest" description="Disordered" evidence="3">
    <location>
        <begin position="1290"/>
        <end position="1320"/>
    </location>
</feature>
<feature type="compositionally biased region" description="Polar residues" evidence="3">
    <location>
        <begin position="33"/>
        <end position="46"/>
    </location>
</feature>
<dbReference type="Pfam" id="PF00621">
    <property type="entry name" value="RhoGEF"/>
    <property type="match status" value="1"/>
</dbReference>
<dbReference type="Pfam" id="PF22697">
    <property type="entry name" value="SOS1_NGEF_PH"/>
    <property type="match status" value="1"/>
</dbReference>
<evidence type="ECO:0000256" key="2">
    <source>
        <dbReference type="ARBA" id="ARBA00022658"/>
    </source>
</evidence>
<feature type="compositionally biased region" description="Basic and acidic residues" evidence="3">
    <location>
        <begin position="681"/>
        <end position="695"/>
    </location>
</feature>
<feature type="domain" description="DH" evidence="5">
    <location>
        <begin position="165"/>
        <end position="345"/>
    </location>
</feature>
<feature type="region of interest" description="Disordered" evidence="3">
    <location>
        <begin position="591"/>
        <end position="619"/>
    </location>
</feature>
<feature type="region of interest" description="Disordered" evidence="3">
    <location>
        <begin position="1918"/>
        <end position="1961"/>
    </location>
</feature>
<feature type="compositionally biased region" description="Low complexity" evidence="3">
    <location>
        <begin position="12"/>
        <end position="32"/>
    </location>
</feature>
<dbReference type="InterPro" id="IPR035899">
    <property type="entry name" value="DBL_dom_sf"/>
</dbReference>
<feature type="region of interest" description="Disordered" evidence="3">
    <location>
        <begin position="1540"/>
        <end position="1575"/>
    </location>
</feature>
<reference evidence="7" key="1">
    <citation type="submission" date="2025-08" db="UniProtKB">
        <authorList>
            <consortium name="RefSeq"/>
        </authorList>
    </citation>
    <scope>IDENTIFICATION</scope>
    <source>
        <tissue evidence="7">Sperm</tissue>
    </source>
</reference>
<feature type="region of interest" description="Disordered" evidence="3">
    <location>
        <begin position="1233"/>
        <end position="1273"/>
    </location>
</feature>
<evidence type="ECO:0000256" key="1">
    <source>
        <dbReference type="ARBA" id="ARBA00022553"/>
    </source>
</evidence>
<feature type="compositionally biased region" description="Pro residues" evidence="3">
    <location>
        <begin position="1420"/>
        <end position="1429"/>
    </location>
</feature>
<feature type="compositionally biased region" description="Low complexity" evidence="3">
    <location>
        <begin position="47"/>
        <end position="88"/>
    </location>
</feature>
<sequence length="1961" mass="215363">MMDSSECERPVSLSSTTSSSSSSRDSHCSFGSNMTLASSLSTSQNADTGSTTSSSSSSSRDSRSMFGSSVTLASSLSASQNVDSGCSCSDKDSDTVKLDQVSPNSDASEQNRQPSGGVDEHADKWNVNLSRSNSRRQKDFATICSESSESPVATDAMVSDPKLSYVDRVVLEVLQTEQMYVKDLRSIVENYLGCIIDTPDLPLSPEEVCTLFGNIEDIYALNSELLHELESCAFDPVAIADCFVAKNEAFHIYTQYCMNYPNAIDVLNECARSVAMTRFFGEVQASLKHSLPLGCYLLKPVQRILKYHLLLREIANHYEGLAEGMEVIEEATATMTSVAWHINDIKRKHEHAARVQEIQAQLVQWQGPELCRYGELVLEGTFRVHRARHERSLFLFHCILLLTKRRDDAYAYKAHILCSNLMLVEHVPKEPLSFSVRHFKNSKVQHTVQARSFDEKRLWIHELKRLILENHPGKIPLKAKQAILEMDAFHQPHAQPVPPTTGSFALRRGRRKSEPATRKARTLEPLDLRMRSGSVGELLSDSESFEPSSSSELLEAGETQERHSSCDGLDSVEPAAGLLCRGSMTSLEVDSPLLGPRKYGLEKGGPPAAGGTRHGGSDNCLARRRHCSNDSLDAGEGTRRGDVHRSCDSLPAPARRGSEHELDAWGDDFCGHNFEGASSESKIRSGEDKLRKENDSCGGSDGVSENSESEVKSVFEPSISAQVMLDLLASEFNLDWLKSSFSKSFLFDDLCSESAEPVEDIDMDKEDSLINSKGACALTDEIMDDSGMDDGKLEHFSLGNLMPAPENGEGENLHMKENTLATLTNSRSTSPENVTLAQPEFESKSFNDISHDVPSDGECSDATECVTALSAPLMQKSDPNPSVQSCETLHATEPKQAPAELFSDGGNDKVPYNGTVKRPKLQRYQTVPNPQNRVPSAAESGAFSTLNNKDRLLLQKIKSFYENFDLNEESAMPVSKKRESMAFIPKGVVKNSVLKISSLAKNSAHRPELKLPSRSLLRNSGNSAGLEPVWETVDQQLNPLIQTVSSEPVSKPSSIAYMLRNNFMERIKESTYESSHEDDDDDDDSETENCVSGSEGEATTGDPQQDEVTGACTVLTCTNSASHFSFASSTSLSRTSESEELFVENGGACADGAVEIQPDTATNSILSRQDQDLSETVQLQSNVTSCVNLGPNDLSPTDELGCSDGHEKQSVDIKDFPDCTAKFEPLFIEEEEEAECDAATHNTKESPQSQHSIVEDDTRVPDCNRHDGKFHPKNTEEETFTFQERLAKKTREDTCATKRTASFPGGNGQTSRARTDEEERSRAHVLHMARQYNQRLKAQAQTDRDEVDREQRKKASQQLAALLEHKMLQGAIVGSRAEGYLAMKKQHSAPSMLPTTEHIRKAALKNKLNKKQTSISEPSSPTPTSPPLSPLMASPSEAHPTTGPQQPYRSNRHEHNPPMPSSFGFRRPTFFTGQFPPTGAVKDQSRSYYDRYTPKSPPPVSPPACVVTQTVTSLGPHRSSVAGFPHARCSSGLSRSSSFSGYSKALPNSAHKSKLSTAFPRPFSPDHSRSPTSSEHTACAATMLKETAVSDHKTCSTVHDLKSKYSLLERRNSEPEIITKDKELEHQKSKIAINTRSVIHVPIEHSGSKCVASQDTKDGTKESTTETTKRRSSLKLTTSKSVENCVTYFVVSMGTSKNRIDGEINAEKKLRQNAVLDTIDQVDHVQEHDSDTSKSWLTEHLDERTDKHTQYCGSEIVLQDTEKIVVIDRTVPCNIQSTAVIEPKMTNNMYHQDCLTSIQPKPSENYIDTYHPSVSVKRAENENPVVITTRPPLPCSSRILINGNSSSPEMTSTRKVGLTQATMEVPVRSIARKILTVNANSWGQSPQKTFAEITVEFSAGITGVAASGGCLLRSVETARSTAAGGDADSPKPSAGSQPSGQLKRVHSLRDKFQNCKSDTDT</sequence>
<feature type="compositionally biased region" description="Basic and acidic residues" evidence="3">
    <location>
        <begin position="512"/>
        <end position="530"/>
    </location>
</feature>
<dbReference type="PROSITE" id="PS50010">
    <property type="entry name" value="DH_2"/>
    <property type="match status" value="1"/>
</dbReference>
<dbReference type="PROSITE" id="PS50003">
    <property type="entry name" value="PH_DOMAIN"/>
    <property type="match status" value="1"/>
</dbReference>
<dbReference type="FunFam" id="2.30.29.30:FF:000132">
    <property type="entry name" value="pleckstrin homology domain-containing family G member 2"/>
    <property type="match status" value="1"/>
</dbReference>
<feature type="compositionally biased region" description="Acidic residues" evidence="3">
    <location>
        <begin position="1076"/>
        <end position="1087"/>
    </location>
</feature>
<feature type="region of interest" description="Disordered" evidence="3">
    <location>
        <begin position="492"/>
        <end position="569"/>
    </location>
</feature>
<dbReference type="CDD" id="cd00160">
    <property type="entry name" value="RhoGEF"/>
    <property type="match status" value="1"/>
</dbReference>
<evidence type="ECO:0000313" key="6">
    <source>
        <dbReference type="Proteomes" id="UP001318040"/>
    </source>
</evidence>
<feature type="compositionally biased region" description="Basic and acidic residues" evidence="3">
    <location>
        <begin position="1655"/>
        <end position="1669"/>
    </location>
</feature>
<dbReference type="SUPFAM" id="SSF50729">
    <property type="entry name" value="PH domain-like"/>
    <property type="match status" value="1"/>
</dbReference>
<dbReference type="InterPro" id="IPR001849">
    <property type="entry name" value="PH_domain"/>
</dbReference>
<dbReference type="InterPro" id="IPR000219">
    <property type="entry name" value="DH_dom"/>
</dbReference>
<gene>
    <name evidence="7" type="primary">LOC116939469</name>
</gene>
<feature type="region of interest" description="Disordered" evidence="3">
    <location>
        <begin position="631"/>
        <end position="658"/>
    </location>
</feature>
<dbReference type="InterPro" id="IPR043324">
    <property type="entry name" value="PH_PLEKHG1_G2_G3"/>
</dbReference>
<dbReference type="CDD" id="cd13243">
    <property type="entry name" value="PH_PLEKHG1_G2_G3"/>
    <property type="match status" value="1"/>
</dbReference>
<dbReference type="Gene3D" id="1.20.900.10">
    <property type="entry name" value="Dbl homology (DH) domain"/>
    <property type="match status" value="1"/>
</dbReference>
<organism evidence="6 7">
    <name type="scientific">Petromyzon marinus</name>
    <name type="common">Sea lamprey</name>
    <dbReference type="NCBI Taxonomy" id="7757"/>
    <lineage>
        <taxon>Eukaryota</taxon>
        <taxon>Metazoa</taxon>
        <taxon>Chordata</taxon>
        <taxon>Craniata</taxon>
        <taxon>Vertebrata</taxon>
        <taxon>Cyclostomata</taxon>
        <taxon>Hyperoartia</taxon>
        <taxon>Petromyzontiformes</taxon>
        <taxon>Petromyzontidae</taxon>
        <taxon>Petromyzon</taxon>
    </lineage>
</organism>
<dbReference type="SUPFAM" id="SSF48065">
    <property type="entry name" value="DBL homology domain (DH-domain)"/>
    <property type="match status" value="1"/>
</dbReference>
<dbReference type="GO" id="GO:0005829">
    <property type="term" value="C:cytosol"/>
    <property type="evidence" value="ECO:0007669"/>
    <property type="project" value="UniProtKB-ARBA"/>
</dbReference>
<feature type="compositionally biased region" description="Polar residues" evidence="3">
    <location>
        <begin position="101"/>
        <end position="114"/>
    </location>
</feature>
<feature type="region of interest" description="Disordered" evidence="3">
    <location>
        <begin position="1407"/>
        <end position="1461"/>
    </location>
</feature>
<evidence type="ECO:0000313" key="7">
    <source>
        <dbReference type="RefSeq" id="XP_032803760.1"/>
    </source>
</evidence>
<dbReference type="RefSeq" id="XP_032803760.1">
    <property type="nucleotide sequence ID" value="XM_032947869.1"/>
</dbReference>
<feature type="region of interest" description="Disordered" evidence="3">
    <location>
        <begin position="678"/>
        <end position="709"/>
    </location>
</feature>
<feature type="domain" description="PH" evidence="4">
    <location>
        <begin position="369"/>
        <end position="468"/>
    </location>
</feature>
<dbReference type="InterPro" id="IPR055251">
    <property type="entry name" value="SOS1_NGEF_PH"/>
</dbReference>
<feature type="compositionally biased region" description="Low complexity" evidence="3">
    <location>
        <begin position="537"/>
        <end position="554"/>
    </location>
</feature>
<feature type="compositionally biased region" description="Basic and acidic residues" evidence="3">
    <location>
        <begin position="1253"/>
        <end position="1273"/>
    </location>
</feature>
<dbReference type="InterPro" id="IPR011993">
    <property type="entry name" value="PH-like_dom_sf"/>
</dbReference>
<evidence type="ECO:0000259" key="5">
    <source>
        <dbReference type="PROSITE" id="PS50010"/>
    </source>
</evidence>
<protein>
    <submittedName>
        <fullName evidence="7">Uncharacterized protein LOC116939469 isoform X2</fullName>
    </submittedName>
</protein>
<feature type="region of interest" description="Disordered" evidence="3">
    <location>
        <begin position="1070"/>
        <end position="1107"/>
    </location>
</feature>
<dbReference type="GO" id="GO:0031267">
    <property type="term" value="F:small GTPase binding"/>
    <property type="evidence" value="ECO:0007669"/>
    <property type="project" value="TreeGrafter"/>
</dbReference>
<dbReference type="GO" id="GO:0005085">
    <property type="term" value="F:guanyl-nucleotide exchange factor activity"/>
    <property type="evidence" value="ECO:0007669"/>
    <property type="project" value="UniProtKB-KW"/>
</dbReference>
<dbReference type="SMART" id="SM00325">
    <property type="entry name" value="RhoGEF"/>
    <property type="match status" value="1"/>
</dbReference>
<dbReference type="Proteomes" id="UP001318040">
    <property type="component" value="Chromosome 6"/>
</dbReference>
<keyword evidence="2" id="KW-0344">Guanine-nucleotide releasing factor</keyword>
<feature type="compositionally biased region" description="Basic and acidic residues" evidence="3">
    <location>
        <begin position="1947"/>
        <end position="1961"/>
    </location>
</feature>
<keyword evidence="6" id="KW-1185">Reference proteome</keyword>
<feature type="region of interest" description="Disordered" evidence="3">
    <location>
        <begin position="1"/>
        <end position="124"/>
    </location>
</feature>
<dbReference type="SMART" id="SM00233">
    <property type="entry name" value="PH"/>
    <property type="match status" value="1"/>
</dbReference>
<feature type="compositionally biased region" description="Basic and acidic residues" evidence="3">
    <location>
        <begin position="636"/>
        <end position="647"/>
    </location>
</feature>
<dbReference type="PANTHER" id="PTHR45924:SF2">
    <property type="entry name" value="FI17866P1"/>
    <property type="match status" value="1"/>
</dbReference>
<proteinExistence type="predicted"/>
<evidence type="ECO:0000256" key="3">
    <source>
        <dbReference type="SAM" id="MobiDB-lite"/>
    </source>
</evidence>
<name>A0AAJ7SS15_PETMA</name>
<dbReference type="PANTHER" id="PTHR45924">
    <property type="entry name" value="FI17866P1"/>
    <property type="match status" value="1"/>
</dbReference>
<evidence type="ECO:0000259" key="4">
    <source>
        <dbReference type="PROSITE" id="PS50003"/>
    </source>
</evidence>